<evidence type="ECO:0000313" key="5">
    <source>
        <dbReference type="Proteomes" id="UP001222087"/>
    </source>
</evidence>
<dbReference type="Proteomes" id="UP001222087">
    <property type="component" value="Chromosome"/>
</dbReference>
<dbReference type="SUPFAM" id="SSF81901">
    <property type="entry name" value="HCP-like"/>
    <property type="match status" value="1"/>
</dbReference>
<dbReference type="NCBIfam" id="TIGR00756">
    <property type="entry name" value="PPR"/>
    <property type="match status" value="1"/>
</dbReference>
<dbReference type="InterPro" id="IPR002625">
    <property type="entry name" value="Smr_dom"/>
</dbReference>
<reference evidence="4 5" key="1">
    <citation type="submission" date="2023-02" db="EMBL/GenBank/DDBJ databases">
        <title>Genome Sequence of L. cardiaca H63T.</title>
        <authorList>
            <person name="Lopez A.E."/>
            <person name="Cianciotto N.P."/>
        </authorList>
    </citation>
    <scope>NUCLEOTIDE SEQUENCE [LARGE SCALE GENOMIC DNA]</scope>
    <source>
        <strain evidence="4 5">H63</strain>
    </source>
</reference>
<protein>
    <recommendedName>
        <fullName evidence="3">Smr domain-containing protein</fullName>
    </recommendedName>
</protein>
<evidence type="ECO:0000256" key="2">
    <source>
        <dbReference type="SAM" id="MobiDB-lite"/>
    </source>
</evidence>
<accession>A0ABY8AXT2</accession>
<feature type="region of interest" description="Disordered" evidence="2">
    <location>
        <begin position="387"/>
        <end position="415"/>
    </location>
</feature>
<gene>
    <name evidence="4" type="ORF">PXX05_07165</name>
</gene>
<sequence>MKPCLLEQIKKITILLSDEKWSSWDNTAFIGKKSQYIHYNSLLEKSFSIFKFCRIIHEILNKNLYPNDFMFKVIIKTFGQQDPKIAVLIHEIAIKHNLDTPFSYCAVLNAISHSRAPDIPLALEIFNYAKQRAKLDSYVFAKTLEVMGRSAEPDAQLAVELFNDAKDLKLVNEVVFSCTLNVLAKSNPPQIKRIVDLIDQGETQGWVNEIGYSCALNAISRSANPDLNYMMELLQKLKKLKLDCFFAYSSIINVLVKQNQFKEAENLFQEALDDKSLKLPQIRKANGSLVIDLHGYNYGTAYLSLTRILAETTSNKMSVISGKGLHKKLYKNENESEVKCAVKQVMQTMHITGSINKKNSGVIDLELNSAKQPATIHRAKRTIQFFPKSHSQSSQPQFSSNPLGIKREAQNQINL</sequence>
<evidence type="ECO:0000256" key="1">
    <source>
        <dbReference type="ARBA" id="ARBA00022737"/>
    </source>
</evidence>
<dbReference type="PANTHER" id="PTHR47447:SF17">
    <property type="entry name" value="OS12G0638900 PROTEIN"/>
    <property type="match status" value="1"/>
</dbReference>
<dbReference type="PANTHER" id="PTHR47447">
    <property type="entry name" value="OS03G0856100 PROTEIN"/>
    <property type="match status" value="1"/>
</dbReference>
<dbReference type="Gene3D" id="1.25.40.10">
    <property type="entry name" value="Tetratricopeptide repeat domain"/>
    <property type="match status" value="1"/>
</dbReference>
<dbReference type="RefSeq" id="WP_275090379.1">
    <property type="nucleotide sequence ID" value="NZ_CP119078.1"/>
</dbReference>
<feature type="compositionally biased region" description="Low complexity" evidence="2">
    <location>
        <begin position="387"/>
        <end position="402"/>
    </location>
</feature>
<dbReference type="InterPro" id="IPR002885">
    <property type="entry name" value="PPR_rpt"/>
</dbReference>
<name>A0ABY8AXT2_9GAMM</name>
<evidence type="ECO:0000313" key="4">
    <source>
        <dbReference type="EMBL" id="WED44559.1"/>
    </source>
</evidence>
<dbReference type="SUPFAM" id="SSF160443">
    <property type="entry name" value="SMR domain-like"/>
    <property type="match status" value="1"/>
</dbReference>
<evidence type="ECO:0000259" key="3">
    <source>
        <dbReference type="SMART" id="SM00463"/>
    </source>
</evidence>
<keyword evidence="5" id="KW-1185">Reference proteome</keyword>
<dbReference type="InterPro" id="IPR036063">
    <property type="entry name" value="Smr_dom_sf"/>
</dbReference>
<organism evidence="4 5">
    <name type="scientific">Legionella cardiaca</name>
    <dbReference type="NCBI Taxonomy" id="1071983"/>
    <lineage>
        <taxon>Bacteria</taxon>
        <taxon>Pseudomonadati</taxon>
        <taxon>Pseudomonadota</taxon>
        <taxon>Gammaproteobacteria</taxon>
        <taxon>Legionellales</taxon>
        <taxon>Legionellaceae</taxon>
        <taxon>Legionella</taxon>
    </lineage>
</organism>
<feature type="domain" description="Smr" evidence="3">
    <location>
        <begin position="288"/>
        <end position="368"/>
    </location>
</feature>
<dbReference type="InterPro" id="IPR011990">
    <property type="entry name" value="TPR-like_helical_dom_sf"/>
</dbReference>
<keyword evidence="1" id="KW-0677">Repeat</keyword>
<proteinExistence type="predicted"/>
<dbReference type="EMBL" id="CP119078">
    <property type="protein sequence ID" value="WED44559.1"/>
    <property type="molecule type" value="Genomic_DNA"/>
</dbReference>
<dbReference type="SMART" id="SM00463">
    <property type="entry name" value="SMR"/>
    <property type="match status" value="1"/>
</dbReference>
<dbReference type="Gene3D" id="3.30.1370.110">
    <property type="match status" value="1"/>
</dbReference>